<keyword evidence="4" id="KW-1185">Reference proteome</keyword>
<evidence type="ECO:0000313" key="4">
    <source>
        <dbReference type="Proteomes" id="UP000007800"/>
    </source>
</evidence>
<feature type="region of interest" description="Disordered" evidence="1">
    <location>
        <begin position="1"/>
        <end position="79"/>
    </location>
</feature>
<dbReference type="AlphaFoldDB" id="C5KE48"/>
<feature type="transmembrane region" description="Helical" evidence="2">
    <location>
        <begin position="182"/>
        <end position="204"/>
    </location>
</feature>
<keyword evidence="2" id="KW-0812">Transmembrane</keyword>
<protein>
    <submittedName>
        <fullName evidence="3">Uncharacterized protein</fullName>
    </submittedName>
</protein>
<organism evidence="4">
    <name type="scientific">Perkinsus marinus (strain ATCC 50983 / TXsc)</name>
    <dbReference type="NCBI Taxonomy" id="423536"/>
    <lineage>
        <taxon>Eukaryota</taxon>
        <taxon>Sar</taxon>
        <taxon>Alveolata</taxon>
        <taxon>Perkinsozoa</taxon>
        <taxon>Perkinsea</taxon>
        <taxon>Perkinsida</taxon>
        <taxon>Perkinsidae</taxon>
        <taxon>Perkinsus</taxon>
    </lineage>
</organism>
<proteinExistence type="predicted"/>
<dbReference type="Proteomes" id="UP000007800">
    <property type="component" value="Unassembled WGS sequence"/>
</dbReference>
<evidence type="ECO:0000256" key="1">
    <source>
        <dbReference type="SAM" id="MobiDB-lite"/>
    </source>
</evidence>
<feature type="transmembrane region" description="Helical" evidence="2">
    <location>
        <begin position="153"/>
        <end position="175"/>
    </location>
</feature>
<evidence type="ECO:0000313" key="3">
    <source>
        <dbReference type="EMBL" id="EER17260.1"/>
    </source>
</evidence>
<dbReference type="EMBL" id="GG672192">
    <property type="protein sequence ID" value="EER17260.1"/>
    <property type="molecule type" value="Genomic_DNA"/>
</dbReference>
<gene>
    <name evidence="3" type="ORF">Pmar_PMAR005782</name>
</gene>
<dbReference type="RefSeq" id="XP_002785464.1">
    <property type="nucleotide sequence ID" value="XM_002785418.1"/>
</dbReference>
<evidence type="ECO:0000256" key="2">
    <source>
        <dbReference type="SAM" id="Phobius"/>
    </source>
</evidence>
<dbReference type="GeneID" id="9053581"/>
<dbReference type="InParanoid" id="C5KE48"/>
<keyword evidence="2" id="KW-1133">Transmembrane helix</keyword>
<accession>C5KE48</accession>
<reference evidence="3 4" key="1">
    <citation type="submission" date="2008-07" db="EMBL/GenBank/DDBJ databases">
        <authorList>
            <person name="El-Sayed N."/>
            <person name="Caler E."/>
            <person name="Inman J."/>
            <person name="Amedeo P."/>
            <person name="Hass B."/>
            <person name="Wortman J."/>
        </authorList>
    </citation>
    <scope>NUCLEOTIDE SEQUENCE [LARGE SCALE GENOMIC DNA]</scope>
    <source>
        <strain evidence="4">ATCC 50983 / TXsc</strain>
    </source>
</reference>
<sequence>MPRETRRQIIVSGGSEGETRQWMSWCQEAADRATVPTTPLETSPKHSSVEPTPSKVEEARREVEPSGVEPVDKKAAEHTGGGLLSEDYTRYLPKEPAKGIEGLLRFVRCGYQGNDMSTDKGLRLWREVKRGAEDANLTVFLSKVWSEAILVDFYSIPLSIALAILTSLLFVLSITGAFMTPLAVLTLAMWVMAVMELLPIVIAVQQGTCSGVVVGEVTLPTASSGLIEAALLDISEWHKWTPALNGGAASRLSSTGLVQYRGKDRVEHIIRPRSEGVLPSLMIMHHEQEHCERYTCWAVYPQASSSSLSVIMHTRGGPGKARGSLTFVRDFLSALQLITVVCPRPCPSIPDLGMPRGGSVHAIRRSPGGWVELPLPYGVAGIDSALKTALLHNSEEAVVGRAGGPSEGEDKAMPTLLALSYMFVQSSVYMPRASTAIVNHDSTRALQLVAASIVGSLQRLLCALQSSDAFLATATASSKAVIIAGDTCQCKAVIPRRGGRGGQAAEICWEAVSSNHAHYLVTEEKGGGQWTQRGTMQ</sequence>
<name>C5KE48_PERM5</name>
<feature type="compositionally biased region" description="Basic and acidic residues" evidence="1">
    <location>
        <begin position="55"/>
        <end position="77"/>
    </location>
</feature>
<keyword evidence="2" id="KW-0472">Membrane</keyword>